<evidence type="ECO:0000313" key="1">
    <source>
        <dbReference type="EMBL" id="BAV43871.1"/>
    </source>
</evidence>
<dbReference type="EMBL" id="AP017624">
    <property type="protein sequence ID" value="BAV43871.1"/>
    <property type="molecule type" value="Genomic_DNA"/>
</dbReference>
<accession>A0A1B4Y9Z0</accession>
<reference evidence="1 2" key="1">
    <citation type="submission" date="2016-08" db="EMBL/GenBank/DDBJ databases">
        <title>Complete genome sequence of Mycobacterium shinshuense, a subspecies of M. ulcerans.</title>
        <authorList>
            <person name="Yoshida M."/>
            <person name="Ogura Y."/>
            <person name="Hayashi T."/>
            <person name="Hoshino Y."/>
        </authorList>
    </citation>
    <scope>NUCLEOTIDE SEQUENCE [LARGE SCALE GENOMIC DNA]</scope>
    <source>
        <strain evidence="2">ATCC 33728</strain>
    </source>
</reference>
<dbReference type="AlphaFoldDB" id="A0A1B4Y9Z0"/>
<dbReference type="Proteomes" id="UP000218067">
    <property type="component" value="Chromosome"/>
</dbReference>
<dbReference type="RefSeq" id="WP_020785475.1">
    <property type="nucleotide sequence ID" value="NZ_AP017624.1"/>
</dbReference>
<protein>
    <submittedName>
        <fullName evidence="1">Uncharacterized protein</fullName>
    </submittedName>
</protein>
<organism evidence="1 2">
    <name type="scientific">Mycobacterium ulcerans subsp. shinshuense</name>
    <dbReference type="NCBI Taxonomy" id="1124626"/>
    <lineage>
        <taxon>Bacteria</taxon>
        <taxon>Bacillati</taxon>
        <taxon>Actinomycetota</taxon>
        <taxon>Actinomycetes</taxon>
        <taxon>Mycobacteriales</taxon>
        <taxon>Mycobacteriaceae</taxon>
        <taxon>Mycobacterium</taxon>
        <taxon>Mycobacterium ulcerans group</taxon>
    </lineage>
</organism>
<sequence>MAPLAVDPAALDGAGAAVLAADEGLEPVIASSGRASDGAAAKVLAAMELAETGCAAVEMRLDCRFYVSN</sequence>
<evidence type="ECO:0000313" key="2">
    <source>
        <dbReference type="Proteomes" id="UP000218067"/>
    </source>
</evidence>
<gene>
    <name evidence="1" type="ORF">SHTP_5040</name>
</gene>
<name>A0A1B4Y9Z0_MYCUL</name>
<dbReference type="GeneID" id="93439583"/>
<proteinExistence type="predicted"/>